<dbReference type="OrthoDB" id="436852at2759"/>
<sequence>MMSSNQRPIMGPPETPSRFLQQSPSLFPSLQLSPDMYAHQFSGPATAPIYPNQRLFWDPSNVSFDDSSLPQQYQDPFQFSPVALSSSFASSTTVVPSFPPQQAFVLPEEQPYDLPMLQRSPHYSQFQGPAFPAPFQTSPRVPPPQVENPSMFLSSPARRFGAADQMSNRFVQNSVPDRPAYAHQIEESRREQEKKRVRRSDVKQPSITRSVMEALKRPVSPIKKESRPGLKRSSTHTGVRSDRALTLQTSNMVMGQNSPVLQEGSWQHRPGRSSPLKQVADPISRTLTSSRNGPRGSVSLAIDENGVAKMIVRGDSQEMDIDALSGGDPDSFDDTDFQMLHSQANSFAFSDGGDVSRPDYGQIDRPYGHSKTSSYSTMVSDPANQSSWHSSASNTRSSDGHQTRRKRPLGTGVEMDILMEDKPIGNAQHALRAIIQDRSRSTSAQGFHSFQPQLQSSPPLQQTQYAMYNASPTTITDPDLATPSTDRESLASNISTRCVCNSSMLDGSVPMVQCDSCSKWSHTSCVGVDGRRIPQVYMCVFCVQTPLRQGHPSLRPSAFPSTASPLAHKSKRNR</sequence>
<feature type="region of interest" description="Disordered" evidence="5">
    <location>
        <begin position="220"/>
        <end position="240"/>
    </location>
</feature>
<dbReference type="PROSITE" id="PS50016">
    <property type="entry name" value="ZF_PHD_2"/>
    <property type="match status" value="1"/>
</dbReference>
<evidence type="ECO:0000256" key="1">
    <source>
        <dbReference type="ARBA" id="ARBA00022723"/>
    </source>
</evidence>
<protein>
    <recommendedName>
        <fullName evidence="6">PHD-type domain-containing protein</fullName>
    </recommendedName>
</protein>
<dbReference type="InterPro" id="IPR001965">
    <property type="entry name" value="Znf_PHD"/>
</dbReference>
<feature type="region of interest" description="Disordered" evidence="5">
    <location>
        <begin position="553"/>
        <end position="574"/>
    </location>
</feature>
<evidence type="ECO:0000256" key="5">
    <source>
        <dbReference type="SAM" id="MobiDB-lite"/>
    </source>
</evidence>
<feature type="compositionally biased region" description="Basic and acidic residues" evidence="5">
    <location>
        <begin position="184"/>
        <end position="202"/>
    </location>
</feature>
<dbReference type="EMBL" id="KN846952">
    <property type="protein sequence ID" value="KIV82500.1"/>
    <property type="molecule type" value="Genomic_DNA"/>
</dbReference>
<accession>A0A0D1YN29</accession>
<dbReference type="AlphaFoldDB" id="A0A0D1YN29"/>
<evidence type="ECO:0000256" key="4">
    <source>
        <dbReference type="PROSITE-ProRule" id="PRU00146"/>
    </source>
</evidence>
<evidence type="ECO:0000259" key="6">
    <source>
        <dbReference type="PROSITE" id="PS50016"/>
    </source>
</evidence>
<evidence type="ECO:0000313" key="7">
    <source>
        <dbReference type="EMBL" id="KIV82499.1"/>
    </source>
</evidence>
<keyword evidence="3" id="KW-0862">Zinc</keyword>
<feature type="region of interest" description="Disordered" evidence="5">
    <location>
        <begin position="1"/>
        <end position="23"/>
    </location>
</feature>
<dbReference type="InterPro" id="IPR019787">
    <property type="entry name" value="Znf_PHD-finger"/>
</dbReference>
<feature type="region of interest" description="Disordered" evidence="5">
    <location>
        <begin position="347"/>
        <end position="412"/>
    </location>
</feature>
<gene>
    <name evidence="7" type="ORF">PV11_04604</name>
</gene>
<dbReference type="Pfam" id="PF20826">
    <property type="entry name" value="PHD_5"/>
    <property type="match status" value="1"/>
</dbReference>
<dbReference type="SUPFAM" id="SSF57903">
    <property type="entry name" value="FYVE/PHD zinc finger"/>
    <property type="match status" value="1"/>
</dbReference>
<dbReference type="EMBL" id="KN846952">
    <property type="protein sequence ID" value="KIV82499.1"/>
    <property type="molecule type" value="Genomic_DNA"/>
</dbReference>
<organism evidence="7 8">
    <name type="scientific">Exophiala sideris</name>
    <dbReference type="NCBI Taxonomy" id="1016849"/>
    <lineage>
        <taxon>Eukaryota</taxon>
        <taxon>Fungi</taxon>
        <taxon>Dikarya</taxon>
        <taxon>Ascomycota</taxon>
        <taxon>Pezizomycotina</taxon>
        <taxon>Eurotiomycetes</taxon>
        <taxon>Chaetothyriomycetidae</taxon>
        <taxon>Chaetothyriales</taxon>
        <taxon>Herpotrichiellaceae</taxon>
        <taxon>Exophiala</taxon>
    </lineage>
</organism>
<keyword evidence="1" id="KW-0479">Metal-binding</keyword>
<dbReference type="InterPro" id="IPR013083">
    <property type="entry name" value="Znf_RING/FYVE/PHD"/>
</dbReference>
<name>A0A0D1YN29_9EURO</name>
<keyword evidence="2 4" id="KW-0863">Zinc-finger</keyword>
<dbReference type="GO" id="GO:0008270">
    <property type="term" value="F:zinc ion binding"/>
    <property type="evidence" value="ECO:0007669"/>
    <property type="project" value="UniProtKB-KW"/>
</dbReference>
<reference evidence="7 8" key="1">
    <citation type="submission" date="2015-01" db="EMBL/GenBank/DDBJ databases">
        <title>The Genome Sequence of Exophiala sideris CBS121828.</title>
        <authorList>
            <consortium name="The Broad Institute Genomics Platform"/>
            <person name="Cuomo C."/>
            <person name="de Hoog S."/>
            <person name="Gorbushina A."/>
            <person name="Stielow B."/>
            <person name="Teixiera M."/>
            <person name="Abouelleil A."/>
            <person name="Chapman S.B."/>
            <person name="Priest M."/>
            <person name="Young S.K."/>
            <person name="Wortman J."/>
            <person name="Nusbaum C."/>
            <person name="Birren B."/>
        </authorList>
    </citation>
    <scope>NUCLEOTIDE SEQUENCE [LARGE SCALE GENOMIC DNA]</scope>
    <source>
        <strain evidence="7 8">CBS 121828</strain>
    </source>
</reference>
<dbReference type="Proteomes" id="UP000053599">
    <property type="component" value="Unassembled WGS sequence"/>
</dbReference>
<dbReference type="STRING" id="1016849.A0A0D1YN29"/>
<feature type="region of interest" description="Disordered" evidence="5">
    <location>
        <begin position="174"/>
        <end position="207"/>
    </location>
</feature>
<evidence type="ECO:0000313" key="8">
    <source>
        <dbReference type="Proteomes" id="UP000053599"/>
    </source>
</evidence>
<evidence type="ECO:0000256" key="2">
    <source>
        <dbReference type="ARBA" id="ARBA00022771"/>
    </source>
</evidence>
<proteinExistence type="predicted"/>
<feature type="domain" description="PHD-type" evidence="6">
    <location>
        <begin position="495"/>
        <end position="545"/>
    </location>
</feature>
<dbReference type="Gene3D" id="3.30.40.10">
    <property type="entry name" value="Zinc/RING finger domain, C3HC4 (zinc finger)"/>
    <property type="match status" value="1"/>
</dbReference>
<dbReference type="HOGENOM" id="CLU_020023_1_0_1"/>
<feature type="compositionally biased region" description="Polar residues" evidence="5">
    <location>
        <begin position="370"/>
        <end position="397"/>
    </location>
</feature>
<dbReference type="SMART" id="SM00249">
    <property type="entry name" value="PHD"/>
    <property type="match status" value="1"/>
</dbReference>
<dbReference type="InterPro" id="IPR011011">
    <property type="entry name" value="Znf_FYVE_PHD"/>
</dbReference>
<evidence type="ECO:0000256" key="3">
    <source>
        <dbReference type="ARBA" id="ARBA00022833"/>
    </source>
</evidence>